<dbReference type="PANTHER" id="PTHR44196">
    <property type="entry name" value="DEHYDROGENASE/REDUCTASE SDR FAMILY MEMBER 7B"/>
    <property type="match status" value="1"/>
</dbReference>
<dbReference type="InterPro" id="IPR002347">
    <property type="entry name" value="SDR_fam"/>
</dbReference>
<dbReference type="PROSITE" id="PS00061">
    <property type="entry name" value="ADH_SHORT"/>
    <property type="match status" value="1"/>
</dbReference>
<evidence type="ECO:0000256" key="1">
    <source>
        <dbReference type="ARBA" id="ARBA00006484"/>
    </source>
</evidence>
<evidence type="ECO:0000259" key="4">
    <source>
        <dbReference type="SMART" id="SM00822"/>
    </source>
</evidence>
<evidence type="ECO:0000313" key="6">
    <source>
        <dbReference type="Proteomes" id="UP000250918"/>
    </source>
</evidence>
<dbReference type="GO" id="GO:0016020">
    <property type="term" value="C:membrane"/>
    <property type="evidence" value="ECO:0007669"/>
    <property type="project" value="TreeGrafter"/>
</dbReference>
<name>A0A855X236_9BACT</name>
<reference evidence="5 6" key="1">
    <citation type="journal article" date="2018" name="ISME J.">
        <title>A methanotrophic archaeon couples anaerobic oxidation of methane to Fe(III) reduction.</title>
        <authorList>
            <person name="Cai C."/>
            <person name="Leu A.O."/>
            <person name="Xie G.J."/>
            <person name="Guo J."/>
            <person name="Feng Y."/>
            <person name="Zhao J.X."/>
            <person name="Tyson G.W."/>
            <person name="Yuan Z."/>
            <person name="Hu S."/>
        </authorList>
    </citation>
    <scope>NUCLEOTIDE SEQUENCE [LARGE SCALE GENOMIC DNA]</scope>
    <source>
        <strain evidence="5">FeB_12</strain>
    </source>
</reference>
<dbReference type="Proteomes" id="UP000250918">
    <property type="component" value="Unassembled WGS sequence"/>
</dbReference>
<dbReference type="PANTHER" id="PTHR44196:SF1">
    <property type="entry name" value="DEHYDROGENASE_REDUCTASE SDR FAMILY MEMBER 7B"/>
    <property type="match status" value="1"/>
</dbReference>
<dbReference type="PRINTS" id="PR00081">
    <property type="entry name" value="GDHRDH"/>
</dbReference>
<comment type="caution">
    <text evidence="5">The sequence shown here is derived from an EMBL/GenBank/DDBJ whole genome shotgun (WGS) entry which is preliminary data.</text>
</comment>
<dbReference type="InterPro" id="IPR036291">
    <property type="entry name" value="NAD(P)-bd_dom_sf"/>
</dbReference>
<dbReference type="SMART" id="SM00822">
    <property type="entry name" value="PKS_KR"/>
    <property type="match status" value="1"/>
</dbReference>
<sequence length="231" mass="24749">MSTRILITGASRGIGRAIAVRLAKPDRHLLLHGRDRKELDQTAALAQKRGAHAEILLCDLAVPEQVQAMARTLAVSPLHALINNAGIAVVKPLAEQSLEEWQRTLAVNVTAPFLLTKLLAPVMPKGGSIVNILSIAAKVGFANWSSYSMSKAALDGFAKAVREELRPGGIRVINVYPGSTDTDIWKTVPGEWPRDRMLRPEAIADAVAMALEQPDDVVVEDISLGSVGGTL</sequence>
<dbReference type="InterPro" id="IPR057326">
    <property type="entry name" value="KR_dom"/>
</dbReference>
<organism evidence="5 6">
    <name type="scientific">candidate division GN15 bacterium</name>
    <dbReference type="NCBI Taxonomy" id="2072418"/>
    <lineage>
        <taxon>Bacteria</taxon>
        <taxon>candidate division GN15</taxon>
    </lineage>
</organism>
<dbReference type="InterPro" id="IPR020904">
    <property type="entry name" value="Sc_DH/Rdtase_CS"/>
</dbReference>
<dbReference type="Gene3D" id="3.40.50.720">
    <property type="entry name" value="NAD(P)-binding Rossmann-like Domain"/>
    <property type="match status" value="1"/>
</dbReference>
<dbReference type="SUPFAM" id="SSF51735">
    <property type="entry name" value="NAD(P)-binding Rossmann-fold domains"/>
    <property type="match status" value="1"/>
</dbReference>
<dbReference type="Pfam" id="PF00106">
    <property type="entry name" value="adh_short"/>
    <property type="match status" value="1"/>
</dbReference>
<feature type="domain" description="Ketoreductase" evidence="4">
    <location>
        <begin position="3"/>
        <end position="182"/>
    </location>
</feature>
<protein>
    <submittedName>
        <fullName evidence="5">Short-chain dehydrogenase</fullName>
    </submittedName>
</protein>
<proteinExistence type="inferred from homology"/>
<accession>A0A855X236</accession>
<dbReference type="PRINTS" id="PR00080">
    <property type="entry name" value="SDRFAMILY"/>
</dbReference>
<gene>
    <name evidence="5" type="ORF">C3F09_07560</name>
</gene>
<evidence type="ECO:0000256" key="3">
    <source>
        <dbReference type="RuleBase" id="RU000363"/>
    </source>
</evidence>
<comment type="similarity">
    <text evidence="1 3">Belongs to the short-chain dehydrogenases/reductases (SDR) family.</text>
</comment>
<dbReference type="AlphaFoldDB" id="A0A855X236"/>
<dbReference type="EMBL" id="PQAP01000108">
    <property type="protein sequence ID" value="PWB71667.1"/>
    <property type="molecule type" value="Genomic_DNA"/>
</dbReference>
<dbReference type="GO" id="GO:0016491">
    <property type="term" value="F:oxidoreductase activity"/>
    <property type="evidence" value="ECO:0007669"/>
    <property type="project" value="UniProtKB-KW"/>
</dbReference>
<dbReference type="CDD" id="cd05233">
    <property type="entry name" value="SDR_c"/>
    <property type="match status" value="1"/>
</dbReference>
<evidence type="ECO:0000256" key="2">
    <source>
        <dbReference type="ARBA" id="ARBA00023002"/>
    </source>
</evidence>
<evidence type="ECO:0000313" key="5">
    <source>
        <dbReference type="EMBL" id="PWB71667.1"/>
    </source>
</evidence>
<keyword evidence="2" id="KW-0560">Oxidoreductase</keyword>